<feature type="compositionally biased region" description="Low complexity" evidence="6">
    <location>
        <begin position="838"/>
        <end position="850"/>
    </location>
</feature>
<dbReference type="OrthoDB" id="6128279at2759"/>
<evidence type="ECO:0000256" key="5">
    <source>
        <dbReference type="PROSITE-ProRule" id="PRU00175"/>
    </source>
</evidence>
<dbReference type="AlphaFoldDB" id="A0A6J8CV08"/>
<evidence type="ECO:0000313" key="8">
    <source>
        <dbReference type="EMBL" id="CAC5399491.1"/>
    </source>
</evidence>
<evidence type="ECO:0000259" key="7">
    <source>
        <dbReference type="PROSITE" id="PS50089"/>
    </source>
</evidence>
<dbReference type="GO" id="GO:0043027">
    <property type="term" value="F:cysteine-type endopeptidase inhibitor activity involved in apoptotic process"/>
    <property type="evidence" value="ECO:0007669"/>
    <property type="project" value="TreeGrafter"/>
</dbReference>
<dbReference type="InterPro" id="IPR013083">
    <property type="entry name" value="Znf_RING/FYVE/PHD"/>
</dbReference>
<dbReference type="EMBL" id="CACVKT020006042">
    <property type="protein sequence ID" value="CAC5399491.1"/>
    <property type="molecule type" value="Genomic_DNA"/>
</dbReference>
<dbReference type="InterPro" id="IPR050784">
    <property type="entry name" value="IAP"/>
</dbReference>
<name>A0A6J8CV08_MYTCO</name>
<dbReference type="Pfam" id="PF00653">
    <property type="entry name" value="BIR"/>
    <property type="match status" value="3"/>
</dbReference>
<protein>
    <submittedName>
        <fullName evidence="8">XIAP</fullName>
        <ecNumber evidence="8">2.3.2.27</ecNumber>
    </submittedName>
</protein>
<dbReference type="SMART" id="SM00238">
    <property type="entry name" value="BIR"/>
    <property type="match status" value="3"/>
</dbReference>
<organism evidence="8 9">
    <name type="scientific">Mytilus coruscus</name>
    <name type="common">Sea mussel</name>
    <dbReference type="NCBI Taxonomy" id="42192"/>
    <lineage>
        <taxon>Eukaryota</taxon>
        <taxon>Metazoa</taxon>
        <taxon>Spiralia</taxon>
        <taxon>Lophotrochozoa</taxon>
        <taxon>Mollusca</taxon>
        <taxon>Bivalvia</taxon>
        <taxon>Autobranchia</taxon>
        <taxon>Pteriomorphia</taxon>
        <taxon>Mytilida</taxon>
        <taxon>Mytiloidea</taxon>
        <taxon>Mytilidae</taxon>
        <taxon>Mytilinae</taxon>
        <taxon>Mytilus</taxon>
    </lineage>
</organism>
<dbReference type="CDD" id="cd00022">
    <property type="entry name" value="BIR"/>
    <property type="match status" value="3"/>
</dbReference>
<keyword evidence="8" id="KW-0012">Acyltransferase</keyword>
<feature type="region of interest" description="Disordered" evidence="6">
    <location>
        <begin position="835"/>
        <end position="860"/>
    </location>
</feature>
<dbReference type="InterPro" id="IPR001370">
    <property type="entry name" value="BIR_rpt"/>
</dbReference>
<reference evidence="8 9" key="1">
    <citation type="submission" date="2020-06" db="EMBL/GenBank/DDBJ databases">
        <authorList>
            <person name="Li R."/>
            <person name="Bekaert M."/>
        </authorList>
    </citation>
    <scope>NUCLEOTIDE SEQUENCE [LARGE SCALE GENOMIC DNA]</scope>
    <source>
        <strain evidence="9">wild</strain>
    </source>
</reference>
<sequence>MQIQSDMEEFGENFSKNLDFIDLTPSAKMKKIPKFKFPTKSGNSEQIICANTCPQGPDFIDAQADNFQNELYQDACDQLKYFQKFNTVEELCIEIQRKDLLPHVQYICRNVLFDFLPDIESGCIDEDTSNKVSLWNALIQIPINYKVFCAAVSHCCDTQIEKVFTIKHRQKQKPRHRKMPTLRTNVDTSYVRVSEKYVHLKDMQAAVNKRSSTVQVVSFISNSLGTVNPVQNKLMIDNPVRRLHTYSDWPVRTHVWPQQLSNAGFYYTQDGTVIKCATCGVTTAVDHWQRHERPEIVHFKLNSDCEFIKGNFPHLNDTHKQTGIEVQKYAWRGTQVENHDNNINQENAHNLNLDERNGSEDCERIVENSVESDNLQIRLRTNADSYSVRDTQTSNITSNDIYNTTGGDDFFFAQVLSNPTQETSEQAAKSSLNEFGSFGTNRKQLTQESETTLTNTVQKNDGNKNTLNHKSPDTTIHNQYNVNSNIPQGSRHNIPYNNEVTNNYTTPVHSATSRQVHAPEFISNNFRTYQPSSHNVSYKSAMTGNNYSRSIDIDLPITSLQSEQVPYEPEFSHPQFKTIQQRMSSYTNWPVDAKQAPTVLAESGCFYTGKNDIVRCFCCNLGLAEWAGTDDPWTEHARHNPKCWFLRKEKGQRFIDSIQEEWKRNQDNQHRYKPKNPAFDDLLSRLATFDGWRDDIEQTPENLADAGFFFTGEDDIVRCHYCDGGLRNWESGDVPWEEHARWFPHCKYLIKMKGTGYIDSIKEKYQLQEASVNTTNSFEGQGDSSFLNTEHAKTLLRMGFTINNVKSAINSFIRTRGHSDFNTEDLLEFILDPTEPTQSTHSQSSEASSQPPRPFPTERDPAKLKLLNTELKNSLLCVICRKNERCMLFTNCGHRVTCEQCCGSIDFCPHCDKRIKKTVKTFLSSWYVLTLRLYSWAKITNQMSKHDITETWMKRQAARAEIPEVCLIVEGNSLLVDKKELFAQSPVFERLSKTVFGKREQQIVIKGKRRKDVVNFLRCTMPGVLEPMNSENVHRILPMAFEYQAKNTLKRADDFLAEEIQQIGDNLSSSEIVKKILEAEKYNLMEYLKTCVMVAAKRRFKSLLACKDFYRITEKTKLEMRFKRWKDVEIVSDVEADLTQNFPHTR</sequence>
<dbReference type="SUPFAM" id="SSF57924">
    <property type="entry name" value="Inhibitor of apoptosis (IAP) repeat"/>
    <property type="match status" value="3"/>
</dbReference>
<dbReference type="GO" id="GO:0005634">
    <property type="term" value="C:nucleus"/>
    <property type="evidence" value="ECO:0007669"/>
    <property type="project" value="TreeGrafter"/>
</dbReference>
<comment type="similarity">
    <text evidence="1">Belongs to the IAP family.</text>
</comment>
<evidence type="ECO:0000256" key="3">
    <source>
        <dbReference type="ARBA" id="ARBA00022771"/>
    </source>
</evidence>
<evidence type="ECO:0000256" key="4">
    <source>
        <dbReference type="ARBA" id="ARBA00022833"/>
    </source>
</evidence>
<dbReference type="Gene3D" id="3.30.710.10">
    <property type="entry name" value="Potassium Channel Kv1.1, Chain A"/>
    <property type="match status" value="1"/>
</dbReference>
<dbReference type="GO" id="GO:0008270">
    <property type="term" value="F:zinc ion binding"/>
    <property type="evidence" value="ECO:0007669"/>
    <property type="project" value="UniProtKB-KW"/>
</dbReference>
<proteinExistence type="inferred from homology"/>
<dbReference type="GO" id="GO:0005737">
    <property type="term" value="C:cytoplasm"/>
    <property type="evidence" value="ECO:0007669"/>
    <property type="project" value="TreeGrafter"/>
</dbReference>
<keyword evidence="2" id="KW-0053">Apoptosis</keyword>
<accession>A0A6J8CV08</accession>
<dbReference type="InterPro" id="IPR011333">
    <property type="entry name" value="SKP1/BTB/POZ_sf"/>
</dbReference>
<dbReference type="InterPro" id="IPR001841">
    <property type="entry name" value="Znf_RING"/>
</dbReference>
<dbReference type="PANTHER" id="PTHR10044:SF139">
    <property type="entry name" value="DEATH-ASSOCIATED INHIBITOR OF APOPTOSIS 2"/>
    <property type="match status" value="1"/>
</dbReference>
<evidence type="ECO:0000256" key="2">
    <source>
        <dbReference type="ARBA" id="ARBA00022703"/>
    </source>
</evidence>
<dbReference type="PROSITE" id="PS01282">
    <property type="entry name" value="BIR_REPEAT_1"/>
    <property type="match status" value="1"/>
</dbReference>
<dbReference type="PANTHER" id="PTHR10044">
    <property type="entry name" value="INHIBITOR OF APOPTOSIS"/>
    <property type="match status" value="1"/>
</dbReference>
<dbReference type="GO" id="GO:0006915">
    <property type="term" value="P:apoptotic process"/>
    <property type="evidence" value="ECO:0007669"/>
    <property type="project" value="UniProtKB-KW"/>
</dbReference>
<dbReference type="PROSITE" id="PS50089">
    <property type="entry name" value="ZF_RING_2"/>
    <property type="match status" value="1"/>
</dbReference>
<dbReference type="PROSITE" id="PS50143">
    <property type="entry name" value="BIR_REPEAT_2"/>
    <property type="match status" value="3"/>
</dbReference>
<dbReference type="Gene3D" id="3.30.40.10">
    <property type="entry name" value="Zinc/RING finger domain, C3HC4 (zinc finger)"/>
    <property type="match status" value="1"/>
</dbReference>
<evidence type="ECO:0000313" key="9">
    <source>
        <dbReference type="Proteomes" id="UP000507470"/>
    </source>
</evidence>
<dbReference type="Gene3D" id="1.10.8.10">
    <property type="entry name" value="DNA helicase RuvA subunit, C-terminal domain"/>
    <property type="match status" value="1"/>
</dbReference>
<keyword evidence="3 5" id="KW-0479">Metal-binding</keyword>
<dbReference type="GO" id="GO:0061630">
    <property type="term" value="F:ubiquitin protein ligase activity"/>
    <property type="evidence" value="ECO:0007669"/>
    <property type="project" value="UniProtKB-EC"/>
</dbReference>
<keyword evidence="4" id="KW-0862">Zinc</keyword>
<feature type="domain" description="RING-type" evidence="7">
    <location>
        <begin position="877"/>
        <end position="912"/>
    </location>
</feature>
<dbReference type="Pfam" id="PF13920">
    <property type="entry name" value="zf-C3HC4_3"/>
    <property type="match status" value="1"/>
</dbReference>
<dbReference type="Gene3D" id="1.10.1170.10">
    <property type="entry name" value="Inhibitor Of Apoptosis Protein (2mihbC-IAP-1), Chain A"/>
    <property type="match status" value="3"/>
</dbReference>
<keyword evidence="8" id="KW-0808">Transferase</keyword>
<keyword evidence="3 5" id="KW-0863">Zinc-finger</keyword>
<dbReference type="Proteomes" id="UP000507470">
    <property type="component" value="Unassembled WGS sequence"/>
</dbReference>
<dbReference type="FunFam" id="1.10.1170.10:FF:000003">
    <property type="entry name" value="E3 ubiquitin-protein ligase XIAP"/>
    <property type="match status" value="1"/>
</dbReference>
<dbReference type="GO" id="GO:0043066">
    <property type="term" value="P:negative regulation of apoptotic process"/>
    <property type="evidence" value="ECO:0007669"/>
    <property type="project" value="TreeGrafter"/>
</dbReference>
<dbReference type="EC" id="2.3.2.27" evidence="8"/>
<keyword evidence="9" id="KW-1185">Reference proteome</keyword>
<dbReference type="GO" id="GO:0031398">
    <property type="term" value="P:positive regulation of protein ubiquitination"/>
    <property type="evidence" value="ECO:0007669"/>
    <property type="project" value="TreeGrafter"/>
</dbReference>
<gene>
    <name evidence="8" type="ORF">MCOR_33751</name>
</gene>
<evidence type="ECO:0000256" key="6">
    <source>
        <dbReference type="SAM" id="MobiDB-lite"/>
    </source>
</evidence>
<evidence type="ECO:0000256" key="1">
    <source>
        <dbReference type="ARBA" id="ARBA00006672"/>
    </source>
</evidence>
<feature type="region of interest" description="Disordered" evidence="6">
    <location>
        <begin position="455"/>
        <end position="474"/>
    </location>
</feature>
<dbReference type="GO" id="GO:0051726">
    <property type="term" value="P:regulation of cell cycle"/>
    <property type="evidence" value="ECO:0007669"/>
    <property type="project" value="TreeGrafter"/>
</dbReference>